<evidence type="ECO:0000313" key="3">
    <source>
        <dbReference type="Proteomes" id="UP001157114"/>
    </source>
</evidence>
<dbReference type="RefSeq" id="WP_284241442.1">
    <property type="nucleotide sequence ID" value="NZ_BSSQ01000019.1"/>
</dbReference>
<dbReference type="Pfam" id="PF13228">
    <property type="entry name" value="DUF4037"/>
    <property type="match status" value="1"/>
</dbReference>
<accession>A0ABQ6GMQ3</accession>
<organism evidence="2 3">
    <name type="scientific">Paenibacillus glycanilyticus</name>
    <dbReference type="NCBI Taxonomy" id="126569"/>
    <lineage>
        <taxon>Bacteria</taxon>
        <taxon>Bacillati</taxon>
        <taxon>Bacillota</taxon>
        <taxon>Bacilli</taxon>
        <taxon>Bacillales</taxon>
        <taxon>Paenibacillaceae</taxon>
        <taxon>Paenibacillus</taxon>
    </lineage>
</organism>
<feature type="domain" description="DUF4037" evidence="1">
    <location>
        <begin position="122"/>
        <end position="220"/>
    </location>
</feature>
<proteinExistence type="predicted"/>
<keyword evidence="3" id="KW-1185">Reference proteome</keyword>
<dbReference type="EMBL" id="BSSQ01000019">
    <property type="protein sequence ID" value="GLX70668.1"/>
    <property type="molecule type" value="Genomic_DNA"/>
</dbReference>
<comment type="caution">
    <text evidence="2">The sequence shown here is derived from an EMBL/GenBank/DDBJ whole genome shotgun (WGS) entry which is preliminary data.</text>
</comment>
<name>A0ABQ6GMQ3_9BACL</name>
<gene>
    <name evidence="2" type="ORF">MU1_50140</name>
</gene>
<reference evidence="2 3" key="1">
    <citation type="submission" date="2023-03" db="EMBL/GenBank/DDBJ databases">
        <title>Draft genome sequence of the bacteria which degrade cell wall of Tricholomamatutake.</title>
        <authorList>
            <person name="Konishi Y."/>
            <person name="Fukuta Y."/>
            <person name="Shirasaka N."/>
        </authorList>
    </citation>
    <scope>NUCLEOTIDE SEQUENCE [LARGE SCALE GENOMIC DNA]</scope>
    <source>
        <strain evidence="3">mu1</strain>
    </source>
</reference>
<protein>
    <recommendedName>
        <fullName evidence="1">DUF4037 domain-containing protein</fullName>
    </recommendedName>
</protein>
<dbReference type="Proteomes" id="UP001157114">
    <property type="component" value="Unassembled WGS sequence"/>
</dbReference>
<sequence length="351" mass="40710">MSFVKGIELCRRFHMEIIEPFMMDQYPLLSYSSALMGPGSEVLGYDTEMSTDHDWVPRVYLFLNHSDFGYSDQIQSTLRERAPERFYGFPVDIEKTVITTVPMFIESYLAVNQDAQLELVDWLTFPSQSLLEITRGEVYRDDHGQLSALRKQFEYYPSDIWLYLMGSCWQRIGQEEHLMLRSGYIGDELGSAIIASRLVRDIINLCFLMERQYAPYPKWLGTAFNNLNCSNSLMPHLWTAQTAATWREREHALNQAYTHLSRMHNALGITEEIPEGVTSFFDRPFKVMNGEAIASLIANQIVDPDIQRLSKKRLIGNIDLITDNTDFRKMSRWSESRGESARTTFKNLFKD</sequence>
<evidence type="ECO:0000259" key="1">
    <source>
        <dbReference type="Pfam" id="PF13228"/>
    </source>
</evidence>
<evidence type="ECO:0000313" key="2">
    <source>
        <dbReference type="EMBL" id="GLX70668.1"/>
    </source>
</evidence>
<dbReference type="InterPro" id="IPR025117">
    <property type="entry name" value="DUF4037"/>
</dbReference>